<evidence type="ECO:0000256" key="1">
    <source>
        <dbReference type="SAM" id="SignalP"/>
    </source>
</evidence>
<dbReference type="Ensembl" id="ENSNBRT00000018526.1">
    <property type="protein sequence ID" value="ENSNBRP00000018036.1"/>
    <property type="gene ID" value="ENSNBRG00000013913.1"/>
</dbReference>
<evidence type="ECO:0000259" key="2">
    <source>
        <dbReference type="Pfam" id="PF00021"/>
    </source>
</evidence>
<dbReference type="Proteomes" id="UP000261580">
    <property type="component" value="Unassembled WGS sequence"/>
</dbReference>
<keyword evidence="1" id="KW-0732">Signal</keyword>
<dbReference type="Pfam" id="PF00021">
    <property type="entry name" value="UPAR_LY6"/>
    <property type="match status" value="1"/>
</dbReference>
<proteinExistence type="predicted"/>
<dbReference type="Gene3D" id="2.10.60.10">
    <property type="entry name" value="CD59"/>
    <property type="match status" value="1"/>
</dbReference>
<evidence type="ECO:0000313" key="4">
    <source>
        <dbReference type="Proteomes" id="UP000261580"/>
    </source>
</evidence>
<dbReference type="InterPro" id="IPR045860">
    <property type="entry name" value="Snake_toxin-like_sf"/>
</dbReference>
<reference evidence="3" key="2">
    <citation type="submission" date="2025-09" db="UniProtKB">
        <authorList>
            <consortium name="Ensembl"/>
        </authorList>
    </citation>
    <scope>IDENTIFICATION</scope>
</reference>
<protein>
    <recommendedName>
        <fullName evidence="2">UPAR/Ly6 domain-containing protein</fullName>
    </recommendedName>
</protein>
<dbReference type="Bgee" id="ENSNBRG00000013913">
    <property type="expression patterns" value="Expressed in mesonephros"/>
</dbReference>
<sequence>MRAALGVLLFFLTLYQGEALRCHVCFSRQSDLCTPTKIQTCPAGQNACAAVRLCFIIVGSSFRGCMNMAVCQGYITAPGVFARCCSTDLCNRSSSFNLRTT</sequence>
<dbReference type="AlphaFoldDB" id="A0A3Q4H893"/>
<feature type="chain" id="PRO_5018608155" description="UPAR/Ly6 domain-containing protein" evidence="1">
    <location>
        <begin position="20"/>
        <end position="101"/>
    </location>
</feature>
<dbReference type="OMA" id="IAQCCST"/>
<evidence type="ECO:0000313" key="3">
    <source>
        <dbReference type="Ensembl" id="ENSNBRP00000018036.1"/>
    </source>
</evidence>
<feature type="domain" description="UPAR/Ly6" evidence="2">
    <location>
        <begin position="19"/>
        <end position="92"/>
    </location>
</feature>
<organism evidence="3 4">
    <name type="scientific">Neolamprologus brichardi</name>
    <name type="common">Fairy cichlid</name>
    <name type="synonym">Lamprologus brichardi</name>
    <dbReference type="NCBI Taxonomy" id="32507"/>
    <lineage>
        <taxon>Eukaryota</taxon>
        <taxon>Metazoa</taxon>
        <taxon>Chordata</taxon>
        <taxon>Craniata</taxon>
        <taxon>Vertebrata</taxon>
        <taxon>Euteleostomi</taxon>
        <taxon>Actinopterygii</taxon>
        <taxon>Neopterygii</taxon>
        <taxon>Teleostei</taxon>
        <taxon>Neoteleostei</taxon>
        <taxon>Acanthomorphata</taxon>
        <taxon>Ovalentaria</taxon>
        <taxon>Cichlomorphae</taxon>
        <taxon>Cichliformes</taxon>
        <taxon>Cichlidae</taxon>
        <taxon>African cichlids</taxon>
        <taxon>Pseudocrenilabrinae</taxon>
        <taxon>Lamprologini</taxon>
        <taxon>Neolamprologus</taxon>
    </lineage>
</organism>
<dbReference type="GeneTree" id="ENSGT01020000230582"/>
<dbReference type="InterPro" id="IPR016054">
    <property type="entry name" value="LY6_UPA_recep-like"/>
</dbReference>
<feature type="signal peptide" evidence="1">
    <location>
        <begin position="1"/>
        <end position="19"/>
    </location>
</feature>
<keyword evidence="4" id="KW-1185">Reference proteome</keyword>
<accession>A0A3Q4H893</accession>
<name>A0A3Q4H893_NEOBR</name>
<dbReference type="SUPFAM" id="SSF57302">
    <property type="entry name" value="Snake toxin-like"/>
    <property type="match status" value="1"/>
</dbReference>
<reference evidence="3" key="1">
    <citation type="submission" date="2025-08" db="UniProtKB">
        <authorList>
            <consortium name="Ensembl"/>
        </authorList>
    </citation>
    <scope>IDENTIFICATION</scope>
</reference>